<keyword evidence="3" id="KW-0274">FAD</keyword>
<dbReference type="GO" id="GO:0016491">
    <property type="term" value="F:oxidoreductase activity"/>
    <property type="evidence" value="ECO:0007669"/>
    <property type="project" value="UniProtKB-KW"/>
</dbReference>
<keyword evidence="4" id="KW-0560">Oxidoreductase</keyword>
<dbReference type="Pfam" id="PF00156">
    <property type="entry name" value="Pribosyltran"/>
    <property type="match status" value="1"/>
</dbReference>
<organism evidence="7 8">
    <name type="scientific">Aspergillus indologenus CBS 114.80</name>
    <dbReference type="NCBI Taxonomy" id="1450541"/>
    <lineage>
        <taxon>Eukaryota</taxon>
        <taxon>Fungi</taxon>
        <taxon>Dikarya</taxon>
        <taxon>Ascomycota</taxon>
        <taxon>Pezizomycotina</taxon>
        <taxon>Eurotiomycetes</taxon>
        <taxon>Eurotiomycetidae</taxon>
        <taxon>Eurotiales</taxon>
        <taxon>Aspergillaceae</taxon>
        <taxon>Aspergillus</taxon>
        <taxon>Aspergillus subgen. Circumdati</taxon>
    </lineage>
</organism>
<feature type="domain" description="FAD-binding PCMH-type" evidence="6">
    <location>
        <begin position="301"/>
        <end position="493"/>
    </location>
</feature>
<dbReference type="InterPro" id="IPR050416">
    <property type="entry name" value="FAD-linked_Oxidoreductase"/>
</dbReference>
<feature type="region of interest" description="Disordered" evidence="5">
    <location>
        <begin position="22"/>
        <end position="44"/>
    </location>
</feature>
<keyword evidence="8" id="KW-1185">Reference proteome</keyword>
<dbReference type="InterPro" id="IPR036318">
    <property type="entry name" value="FAD-bd_PCMH-like_sf"/>
</dbReference>
<feature type="compositionally biased region" description="Polar residues" evidence="5">
    <location>
        <begin position="897"/>
        <end position="916"/>
    </location>
</feature>
<reference evidence="7 8" key="1">
    <citation type="submission" date="2018-02" db="EMBL/GenBank/DDBJ databases">
        <title>The genomes of Aspergillus section Nigri reveals drivers in fungal speciation.</title>
        <authorList>
            <consortium name="DOE Joint Genome Institute"/>
            <person name="Vesth T.C."/>
            <person name="Nybo J."/>
            <person name="Theobald S."/>
            <person name="Brandl J."/>
            <person name="Frisvad J.C."/>
            <person name="Nielsen K.F."/>
            <person name="Lyhne E.K."/>
            <person name="Kogle M.E."/>
            <person name="Kuo A."/>
            <person name="Riley R."/>
            <person name="Clum A."/>
            <person name="Nolan M."/>
            <person name="Lipzen A."/>
            <person name="Salamov A."/>
            <person name="Henrissat B."/>
            <person name="Wiebenga A."/>
            <person name="De vries R.P."/>
            <person name="Grigoriev I.V."/>
            <person name="Mortensen U.H."/>
            <person name="Andersen M.R."/>
            <person name="Baker S.E."/>
        </authorList>
    </citation>
    <scope>NUCLEOTIDE SEQUENCE [LARGE SCALE GENOMIC DNA]</scope>
    <source>
        <strain evidence="7 8">CBS 114.80</strain>
    </source>
</reference>
<dbReference type="InterPro" id="IPR029057">
    <property type="entry name" value="PRTase-like"/>
</dbReference>
<dbReference type="InterPro" id="IPR000836">
    <property type="entry name" value="PRTase_dom"/>
</dbReference>
<dbReference type="Pfam" id="PF01565">
    <property type="entry name" value="FAD_binding_4"/>
    <property type="match status" value="1"/>
</dbReference>
<dbReference type="Gene3D" id="3.40.50.2020">
    <property type="match status" value="1"/>
</dbReference>
<dbReference type="PANTHER" id="PTHR42973:SF25">
    <property type="entry name" value="PHOSPHOMEVALONATE KINASE"/>
    <property type="match status" value="1"/>
</dbReference>
<dbReference type="InterPro" id="IPR016169">
    <property type="entry name" value="FAD-bd_PCMH_sub2"/>
</dbReference>
<keyword evidence="7" id="KW-0808">Transferase</keyword>
<dbReference type="InterPro" id="IPR006094">
    <property type="entry name" value="Oxid_FAD_bind_N"/>
</dbReference>
<name>A0A2V5HRE9_9EURO</name>
<dbReference type="GO" id="GO:0006695">
    <property type="term" value="P:cholesterol biosynthetic process"/>
    <property type="evidence" value="ECO:0007669"/>
    <property type="project" value="InterPro"/>
</dbReference>
<evidence type="ECO:0000256" key="2">
    <source>
        <dbReference type="ARBA" id="ARBA00022630"/>
    </source>
</evidence>
<dbReference type="InterPro" id="IPR027417">
    <property type="entry name" value="P-loop_NTPase"/>
</dbReference>
<evidence type="ECO:0000313" key="7">
    <source>
        <dbReference type="EMBL" id="PYI25232.1"/>
    </source>
</evidence>
<dbReference type="GO" id="GO:0019287">
    <property type="term" value="P:isopentenyl diphosphate biosynthetic process, mevalonate pathway"/>
    <property type="evidence" value="ECO:0007669"/>
    <property type="project" value="UniProtKB-UniPathway"/>
</dbReference>
<dbReference type="SUPFAM" id="SSF53271">
    <property type="entry name" value="PRTase-like"/>
    <property type="match status" value="1"/>
</dbReference>
<evidence type="ECO:0000256" key="5">
    <source>
        <dbReference type="SAM" id="MobiDB-lite"/>
    </source>
</evidence>
<evidence type="ECO:0000313" key="8">
    <source>
        <dbReference type="Proteomes" id="UP000248817"/>
    </source>
</evidence>
<dbReference type="Gene3D" id="3.30.465.10">
    <property type="match status" value="1"/>
</dbReference>
<comment type="similarity">
    <text evidence="1">Belongs to the oxygen-dependent FAD-linked oxidoreductase family.</text>
</comment>
<dbReference type="Gene3D" id="3.40.462.20">
    <property type="match status" value="1"/>
</dbReference>
<dbReference type="InterPro" id="IPR005919">
    <property type="entry name" value="Pmev_kin_anim"/>
</dbReference>
<evidence type="ECO:0000256" key="4">
    <source>
        <dbReference type="ARBA" id="ARBA00023002"/>
    </source>
</evidence>
<evidence type="ECO:0000256" key="3">
    <source>
        <dbReference type="ARBA" id="ARBA00022827"/>
    </source>
</evidence>
<evidence type="ECO:0000259" key="6">
    <source>
        <dbReference type="PROSITE" id="PS51387"/>
    </source>
</evidence>
<dbReference type="Pfam" id="PF04275">
    <property type="entry name" value="P-mevalo_kinase"/>
    <property type="match status" value="1"/>
</dbReference>
<proteinExistence type="inferred from homology"/>
<feature type="region of interest" description="Disordered" evidence="5">
    <location>
        <begin position="890"/>
        <end position="916"/>
    </location>
</feature>
<dbReference type="Proteomes" id="UP000248817">
    <property type="component" value="Unassembled WGS sequence"/>
</dbReference>
<gene>
    <name evidence="7" type="ORF">BP00DRAFT_469727</name>
</gene>
<dbReference type="Gene3D" id="3.40.50.300">
    <property type="entry name" value="P-loop containing nucleotide triphosphate hydrolases"/>
    <property type="match status" value="1"/>
</dbReference>
<dbReference type="GO" id="GO:0071949">
    <property type="term" value="F:FAD binding"/>
    <property type="evidence" value="ECO:0007669"/>
    <property type="project" value="InterPro"/>
</dbReference>
<keyword evidence="2" id="KW-0285">Flavoprotein</keyword>
<sequence length="1148" mass="125791">MADLKYFNESLSRSLIAAAAASSADQPAADTEKRTASVTLDPESPTDQYLVTAHLTQLLNPLFDSRDHVSVLEIRPGPKSILHYLPPRLRRKVSRYTAIEPDERSATRLEEWIHSPTETGSPLPCLESTPNIRRIPLDTAFPTLTGTRPAAYDSKERFDVIFFSHETHSVLRFASMQWTLKMLVKRPEGGMVVMIHDGTLPIYVTGLVCHKTVSLPPRTFRVVDDDKVLDRLAHFSKLSTLGNRWKRFCRGMGRCEKKDSDHLLFDLPTIITVFQEHANSFGKLTRHVPMLNEPLKDRVARLNHSPLIVKPRNIQHVQHCVRWALKHGAGLTVIGGGHSGHCIRPHVVSVDMIECDEVHIVPVEAGTGDSNSDSGSVVVAGAGCKTSDIIKKTMEVGLTVPLGSRPSVGAGLWLQGGIGHLARLYGLACDAIVGAVLVSVDSSQVLYIGDVPTKHRPAGAIRPENESDLLWAIKGAGTNIGIIVSVTFKAFAAPTYSVRDWVLPLTDRVEARQKLIEFDRFASKLPRNCSADAYLYLDMDQLHLGVTMFEACTTDPTHELPYPTPNCTFLGSEHDIKHVDSVKLFDVDMYMTKIHGGHRSGKTYSFKRCLFLKQVGQADVADILLTAMETRPTPLCYVQLLQGGGAVNDVAADATAFGCRDWDFACMITGVWPREDETEAAGAVERWVYDVTKDLLPLSSGSYSTDLGPNPRDSALAAKAFGLNRLRLAHIKHSSDPHNVLAYACPLPKAPQHKLIILVTGESCAGKDYCARIWASVFTHGSFTVRTVSISDATKRAYAAATGADLNLLLSDRAYKEQHRPALTEFFQGQARVRPQLPEEHFLDVVYGAVDVDVLLITGMRDQAPVVAFSHLLPGTRLIDVRVEASEETRLSRRGCQASQPERQDQTDSSEGTSDSAALKYCPSLMFENDTPGDEAVREFGEQHLLPLVDEDLQRLATMVRRVHDFPRPAIKFRHVLGISQQPGGIALCTSLLQSHFTGDWANIDAIACCEAGSFVYASALAMQVAAPLALIREGGKLPPPVVSVPKSTSHISSLAPSESLNDSGEKWLEIEEDLIPEGASVVVVDDVLATGRTLCAVLNLLVEAGVRAEDVRVMVVAEFPVHRGRALLRQRGYGNVNIQSLLVFDGA</sequence>
<dbReference type="GO" id="GO:0005737">
    <property type="term" value="C:cytoplasm"/>
    <property type="evidence" value="ECO:0007669"/>
    <property type="project" value="InterPro"/>
</dbReference>
<protein>
    <submittedName>
        <fullName evidence="7">Phosphoribosyl transferase domain protein</fullName>
    </submittedName>
</protein>
<dbReference type="EMBL" id="KZ825665">
    <property type="protein sequence ID" value="PYI25232.1"/>
    <property type="molecule type" value="Genomic_DNA"/>
</dbReference>
<dbReference type="SUPFAM" id="SSF56176">
    <property type="entry name" value="FAD-binding/transporter-associated domain-like"/>
    <property type="match status" value="1"/>
</dbReference>
<accession>A0A2V5HRE9</accession>
<dbReference type="InterPro" id="IPR016166">
    <property type="entry name" value="FAD-bd_PCMH"/>
</dbReference>
<dbReference type="GO" id="GO:0004631">
    <property type="term" value="F:phosphomevalonate kinase activity"/>
    <property type="evidence" value="ECO:0007669"/>
    <property type="project" value="InterPro"/>
</dbReference>
<dbReference type="AlphaFoldDB" id="A0A2V5HRE9"/>
<evidence type="ECO:0000256" key="1">
    <source>
        <dbReference type="ARBA" id="ARBA00005466"/>
    </source>
</evidence>
<dbReference type="UniPathway" id="UPA00057">
    <property type="reaction ID" value="UER00099"/>
</dbReference>
<dbReference type="PANTHER" id="PTHR42973">
    <property type="entry name" value="BINDING OXIDOREDUCTASE, PUTATIVE (AFU_ORTHOLOGUE AFUA_1G17690)-RELATED"/>
    <property type="match status" value="1"/>
</dbReference>
<dbReference type="CDD" id="cd06223">
    <property type="entry name" value="PRTases_typeI"/>
    <property type="match status" value="1"/>
</dbReference>
<dbReference type="PROSITE" id="PS51387">
    <property type="entry name" value="FAD_PCMH"/>
    <property type="match status" value="1"/>
</dbReference>